<dbReference type="SUPFAM" id="SSF53850">
    <property type="entry name" value="Periplasmic binding protein-like II"/>
    <property type="match status" value="1"/>
</dbReference>
<evidence type="ECO:0000256" key="2">
    <source>
        <dbReference type="ARBA" id="ARBA00010742"/>
    </source>
</evidence>
<feature type="signal peptide" evidence="4">
    <location>
        <begin position="1"/>
        <end position="30"/>
    </location>
</feature>
<dbReference type="EMBL" id="CP121252">
    <property type="protein sequence ID" value="WFP16105.1"/>
    <property type="molecule type" value="Genomic_DNA"/>
</dbReference>
<dbReference type="InterPro" id="IPR015168">
    <property type="entry name" value="SsuA/THI5"/>
</dbReference>
<accession>A0ABY8H5W2</accession>
<comment type="similarity">
    <text evidence="2">Belongs to the bacterial solute-binding protein SsuA/TauA family.</text>
</comment>
<dbReference type="Gene3D" id="3.40.190.10">
    <property type="entry name" value="Periplasmic binding protein-like II"/>
    <property type="match status" value="2"/>
</dbReference>
<evidence type="ECO:0000313" key="7">
    <source>
        <dbReference type="Proteomes" id="UP001219037"/>
    </source>
</evidence>
<proteinExistence type="inferred from homology"/>
<dbReference type="PANTHER" id="PTHR30024:SF47">
    <property type="entry name" value="TAURINE-BINDING PERIPLASMIC PROTEIN"/>
    <property type="match status" value="1"/>
</dbReference>
<evidence type="ECO:0000256" key="3">
    <source>
        <dbReference type="ARBA" id="ARBA00022729"/>
    </source>
</evidence>
<comment type="subcellular location">
    <subcellularLocation>
        <location evidence="1">Periplasm</location>
    </subcellularLocation>
</comment>
<organism evidence="6 7">
    <name type="scientific">Citricoccus muralis</name>
    <dbReference type="NCBI Taxonomy" id="169134"/>
    <lineage>
        <taxon>Bacteria</taxon>
        <taxon>Bacillati</taxon>
        <taxon>Actinomycetota</taxon>
        <taxon>Actinomycetes</taxon>
        <taxon>Micrococcales</taxon>
        <taxon>Micrococcaceae</taxon>
        <taxon>Citricoccus</taxon>
    </lineage>
</organism>
<gene>
    <name evidence="6" type="ORF">P8192_12000</name>
</gene>
<dbReference type="RefSeq" id="WP_270107240.1">
    <property type="nucleotide sequence ID" value="NZ_CP121252.1"/>
</dbReference>
<feature type="domain" description="Solute-binding protein family 3/N-terminal" evidence="5">
    <location>
        <begin position="54"/>
        <end position="276"/>
    </location>
</feature>
<evidence type="ECO:0000256" key="1">
    <source>
        <dbReference type="ARBA" id="ARBA00004418"/>
    </source>
</evidence>
<dbReference type="SMART" id="SM00062">
    <property type="entry name" value="PBPb"/>
    <property type="match status" value="1"/>
</dbReference>
<keyword evidence="7" id="KW-1185">Reference proteome</keyword>
<dbReference type="InterPro" id="IPR001638">
    <property type="entry name" value="Solute-binding_3/MltF_N"/>
</dbReference>
<keyword evidence="3 4" id="KW-0732">Signal</keyword>
<feature type="chain" id="PRO_5045151274" evidence="4">
    <location>
        <begin position="31"/>
        <end position="340"/>
    </location>
</feature>
<dbReference type="PROSITE" id="PS51257">
    <property type="entry name" value="PROKAR_LIPOPROTEIN"/>
    <property type="match status" value="1"/>
</dbReference>
<dbReference type="Pfam" id="PF09084">
    <property type="entry name" value="NMT1"/>
    <property type="match status" value="1"/>
</dbReference>
<protein>
    <submittedName>
        <fullName evidence="6">ABC transporter substrate-binding protein</fullName>
    </submittedName>
</protein>
<sequence length="340" mass="35981">MFITHSRPARWRAGLTAIAAASLLALTACGEGSPSSDADDSGASGAAADGELTSIEVGVIPIVDVAPIYLGVQEGIFEEHGLDVNLTLAQGGAAIVPAVQSGDMDFGFSNITSLVISTSRGLEMELVAAGPQTTGNADDDFSAVLVPEDSDIESMADLAGKSIAVNTLNNINDTVLKEGMRQAGGDPDSMDLTEVAFPEMPGQLEAGNVDAVMAVEPFKTIVSQTGAREIYAPYAEPIEDLTVAGYFTTSQRIQEDPELVDAFVTAMKESQQFAEDNPDAVREILPEYTSLDPEIIEELTISRFPQEINTDSVQRIIELSLETGLIDNEVALEDFIYDGA</sequence>
<evidence type="ECO:0000259" key="5">
    <source>
        <dbReference type="SMART" id="SM00062"/>
    </source>
</evidence>
<evidence type="ECO:0000313" key="6">
    <source>
        <dbReference type="EMBL" id="WFP16105.1"/>
    </source>
</evidence>
<name>A0ABY8H5W2_9MICC</name>
<dbReference type="Proteomes" id="UP001219037">
    <property type="component" value="Chromosome"/>
</dbReference>
<dbReference type="PANTHER" id="PTHR30024">
    <property type="entry name" value="ALIPHATIC SULFONATES-BINDING PROTEIN-RELATED"/>
    <property type="match status" value="1"/>
</dbReference>
<evidence type="ECO:0000256" key="4">
    <source>
        <dbReference type="SAM" id="SignalP"/>
    </source>
</evidence>
<reference evidence="6 7" key="1">
    <citation type="submission" date="2023-04" db="EMBL/GenBank/DDBJ databases">
        <title>Funneling lignin-derived compounds into biodiesel using alkali-halophilic Citricoccus sp. P2.</title>
        <authorList>
            <person name="Luo C.-B."/>
        </authorList>
    </citation>
    <scope>NUCLEOTIDE SEQUENCE [LARGE SCALE GENOMIC DNA]</scope>
    <source>
        <strain evidence="6 7">P2</strain>
    </source>
</reference>